<accession>A0ABP9BUA9</accession>
<sequence length="92" mass="9552">MARPCRATPPRTPNDCVGGGAADPGGPGHQPGSDSDDLDHGGDQEQDQARPPAARRSALDQGTDLRRAHDCDELRDGGVVVVGAGPHPRRRA</sequence>
<protein>
    <submittedName>
        <fullName evidence="2">Uncharacterized protein</fullName>
    </submittedName>
</protein>
<feature type="region of interest" description="Disordered" evidence="1">
    <location>
        <begin position="1"/>
        <end position="92"/>
    </location>
</feature>
<dbReference type="EMBL" id="BAABHO010000034">
    <property type="protein sequence ID" value="GAA4798711.1"/>
    <property type="molecule type" value="Genomic_DNA"/>
</dbReference>
<organism evidence="2 3">
    <name type="scientific">Actinomycetospora chlora</name>
    <dbReference type="NCBI Taxonomy" id="663608"/>
    <lineage>
        <taxon>Bacteria</taxon>
        <taxon>Bacillati</taxon>
        <taxon>Actinomycetota</taxon>
        <taxon>Actinomycetes</taxon>
        <taxon>Pseudonocardiales</taxon>
        <taxon>Pseudonocardiaceae</taxon>
        <taxon>Actinomycetospora</taxon>
    </lineage>
</organism>
<keyword evidence="3" id="KW-1185">Reference proteome</keyword>
<gene>
    <name evidence="2" type="ORF">GCM10023200_39250</name>
</gene>
<evidence type="ECO:0000313" key="2">
    <source>
        <dbReference type="EMBL" id="GAA4798711.1"/>
    </source>
</evidence>
<feature type="compositionally biased region" description="Basic and acidic residues" evidence="1">
    <location>
        <begin position="63"/>
        <end position="76"/>
    </location>
</feature>
<feature type="compositionally biased region" description="Gly residues" evidence="1">
    <location>
        <begin position="17"/>
        <end position="29"/>
    </location>
</feature>
<proteinExistence type="predicted"/>
<evidence type="ECO:0000256" key="1">
    <source>
        <dbReference type="SAM" id="MobiDB-lite"/>
    </source>
</evidence>
<reference evidence="3" key="1">
    <citation type="journal article" date="2019" name="Int. J. Syst. Evol. Microbiol.">
        <title>The Global Catalogue of Microorganisms (GCM) 10K type strain sequencing project: providing services to taxonomists for standard genome sequencing and annotation.</title>
        <authorList>
            <consortium name="The Broad Institute Genomics Platform"/>
            <consortium name="The Broad Institute Genome Sequencing Center for Infectious Disease"/>
            <person name="Wu L."/>
            <person name="Ma J."/>
        </authorList>
    </citation>
    <scope>NUCLEOTIDE SEQUENCE [LARGE SCALE GENOMIC DNA]</scope>
    <source>
        <strain evidence="3">JCM 17979</strain>
    </source>
</reference>
<dbReference type="Proteomes" id="UP001500928">
    <property type="component" value="Unassembled WGS sequence"/>
</dbReference>
<comment type="caution">
    <text evidence="2">The sequence shown here is derived from an EMBL/GenBank/DDBJ whole genome shotgun (WGS) entry which is preliminary data.</text>
</comment>
<evidence type="ECO:0000313" key="3">
    <source>
        <dbReference type="Proteomes" id="UP001500928"/>
    </source>
</evidence>
<name>A0ABP9BUA9_9PSEU</name>